<dbReference type="AlphaFoldDB" id="A0A2S7UZY0"/>
<protein>
    <recommendedName>
        <fullName evidence="1">DUF58 domain-containing protein</fullName>
    </recommendedName>
</protein>
<name>A0A2S7UZY0_9GAMM</name>
<evidence type="ECO:0000313" key="2">
    <source>
        <dbReference type="EMBL" id="PQJ55329.1"/>
    </source>
</evidence>
<dbReference type="InterPro" id="IPR002881">
    <property type="entry name" value="DUF58"/>
</dbReference>
<evidence type="ECO:0000313" key="3">
    <source>
        <dbReference type="Proteomes" id="UP000239007"/>
    </source>
</evidence>
<reference evidence="2 3" key="1">
    <citation type="submission" date="2016-12" db="EMBL/GenBank/DDBJ databases">
        <title>Diversity of luminous bacteria.</title>
        <authorList>
            <person name="Yoshizawa S."/>
            <person name="Kogure K."/>
        </authorList>
    </citation>
    <scope>NUCLEOTIDE SEQUENCE [LARGE SCALE GENOMIC DNA]</scope>
    <source>
        <strain evidence="2 3">SA4-48</strain>
    </source>
</reference>
<dbReference type="PANTHER" id="PTHR33608">
    <property type="entry name" value="BLL2464 PROTEIN"/>
    <property type="match status" value="1"/>
</dbReference>
<dbReference type="Pfam" id="PF01882">
    <property type="entry name" value="DUF58"/>
    <property type="match status" value="1"/>
</dbReference>
<sequence>MDWLNSHQISGISISFDELLMYRNFTHLLSNKPNSKVKHQMSGQYLAKTKGRGMEFDEARHYQPGDDVRTIDWRVTARTGKTHTKIFREEKDRPVFVFCDLLPSMRFGSQLLFKSVQACHLSALIAWAAKKRGDKIGGLILSEQDLYEVKPRSSQQAVLHWLTALKNNNNALPMQQNISVNEVDKQTQEQKFIEACAHLRRVAHPGSLVYIISDLQHLTNDALQHLYQLQKHCEVVACWINDPIEQTLPKAMSGLMPVTNGNQTKVVNNTAQLTDYKLKAQQHFLTKKNTLKDHNIKWLSISAGQPLSEQL</sequence>
<gene>
    <name evidence="2" type="ORF">BTO11_14840</name>
</gene>
<accession>A0A2S7UZY0</accession>
<dbReference type="Proteomes" id="UP000239007">
    <property type="component" value="Unassembled WGS sequence"/>
</dbReference>
<organism evidence="2 3">
    <name type="scientific">Psychrosphaera saromensis</name>
    <dbReference type="NCBI Taxonomy" id="716813"/>
    <lineage>
        <taxon>Bacteria</taxon>
        <taxon>Pseudomonadati</taxon>
        <taxon>Pseudomonadota</taxon>
        <taxon>Gammaproteobacteria</taxon>
        <taxon>Alteromonadales</taxon>
        <taxon>Pseudoalteromonadaceae</taxon>
        <taxon>Psychrosphaera</taxon>
    </lineage>
</organism>
<dbReference type="PANTHER" id="PTHR33608:SF12">
    <property type="entry name" value="DUF58 DOMAIN-CONTAINING PROTEIN"/>
    <property type="match status" value="1"/>
</dbReference>
<comment type="caution">
    <text evidence="2">The sequence shown here is derived from an EMBL/GenBank/DDBJ whole genome shotgun (WGS) entry which is preliminary data.</text>
</comment>
<evidence type="ECO:0000259" key="1">
    <source>
        <dbReference type="Pfam" id="PF01882"/>
    </source>
</evidence>
<dbReference type="OrthoDB" id="9776116at2"/>
<proteinExistence type="predicted"/>
<feature type="domain" description="DUF58" evidence="1">
    <location>
        <begin position="58"/>
        <end position="268"/>
    </location>
</feature>
<keyword evidence="3" id="KW-1185">Reference proteome</keyword>
<dbReference type="EMBL" id="MSCH01000003">
    <property type="protein sequence ID" value="PQJ55329.1"/>
    <property type="molecule type" value="Genomic_DNA"/>
</dbReference>